<proteinExistence type="predicted"/>
<gene>
    <name evidence="3" type="ORF">BECKUNK1418G_GA0071005_11815</name>
    <name evidence="4" type="ORF">BECKUNK1418H_GA0071006_10457</name>
</gene>
<organism evidence="3">
    <name type="scientific">Candidatus Kentrum sp. UNK</name>
    <dbReference type="NCBI Taxonomy" id="2126344"/>
    <lineage>
        <taxon>Bacteria</taxon>
        <taxon>Pseudomonadati</taxon>
        <taxon>Pseudomonadota</taxon>
        <taxon>Gammaproteobacteria</taxon>
        <taxon>Candidatus Kentrum</taxon>
    </lineage>
</organism>
<protein>
    <submittedName>
        <fullName evidence="3">Aldehyde dehydrogenase family protein</fullName>
    </submittedName>
</protein>
<dbReference type="EMBL" id="CAADGD010000045">
    <property type="protein sequence ID" value="VFK70958.1"/>
    <property type="molecule type" value="Genomic_DNA"/>
</dbReference>
<dbReference type="InterPro" id="IPR015590">
    <property type="entry name" value="Aldehyde_DH_dom"/>
</dbReference>
<reference evidence="3" key="1">
    <citation type="submission" date="2019-02" db="EMBL/GenBank/DDBJ databases">
        <authorList>
            <person name="Gruber-Vodicka R. H."/>
            <person name="Seah K. B. B."/>
        </authorList>
    </citation>
    <scope>NUCLEOTIDE SEQUENCE</scope>
    <source>
        <strain evidence="4">BECK_BY19</strain>
        <strain evidence="3">BECK_BY8</strain>
    </source>
</reference>
<feature type="domain" description="Aldehyde dehydrogenase" evidence="2">
    <location>
        <begin position="2"/>
        <end position="88"/>
    </location>
</feature>
<evidence type="ECO:0000313" key="3">
    <source>
        <dbReference type="EMBL" id="VFK67961.1"/>
    </source>
</evidence>
<name>A0A451APH7_9GAMM</name>
<evidence type="ECO:0000256" key="1">
    <source>
        <dbReference type="ARBA" id="ARBA00023002"/>
    </source>
</evidence>
<dbReference type="Pfam" id="PF00171">
    <property type="entry name" value="Aldedh"/>
    <property type="match status" value="1"/>
</dbReference>
<dbReference type="SUPFAM" id="SSF53720">
    <property type="entry name" value="ALDH-like"/>
    <property type="match status" value="1"/>
</dbReference>
<sequence length="99" mass="11194">MLCVIEFDTIARAIRFANDSRFGLAGSVWTDDLNEAYQVSRLLEVGIVHVNSYGDDDNTVPFGGVKESGIGRDKFLYAFEEYSATKTVWTRFEPMPFDN</sequence>
<keyword evidence="1" id="KW-0560">Oxidoreductase</keyword>
<evidence type="ECO:0000313" key="4">
    <source>
        <dbReference type="EMBL" id="VFK70958.1"/>
    </source>
</evidence>
<dbReference type="InterPro" id="IPR016162">
    <property type="entry name" value="Ald_DH_N"/>
</dbReference>
<dbReference type="Gene3D" id="3.40.605.10">
    <property type="entry name" value="Aldehyde Dehydrogenase, Chain A, domain 1"/>
    <property type="match status" value="1"/>
</dbReference>
<dbReference type="InterPro" id="IPR016163">
    <property type="entry name" value="Ald_DH_C"/>
</dbReference>
<dbReference type="AlphaFoldDB" id="A0A451APH7"/>
<dbReference type="Gene3D" id="3.40.309.10">
    <property type="entry name" value="Aldehyde Dehydrogenase, Chain A, domain 2"/>
    <property type="match status" value="1"/>
</dbReference>
<dbReference type="InterPro" id="IPR016161">
    <property type="entry name" value="Ald_DH/histidinol_DH"/>
</dbReference>
<dbReference type="PANTHER" id="PTHR11699">
    <property type="entry name" value="ALDEHYDE DEHYDROGENASE-RELATED"/>
    <property type="match status" value="1"/>
</dbReference>
<dbReference type="GO" id="GO:0016620">
    <property type="term" value="F:oxidoreductase activity, acting on the aldehyde or oxo group of donors, NAD or NADP as acceptor"/>
    <property type="evidence" value="ECO:0007669"/>
    <property type="project" value="InterPro"/>
</dbReference>
<accession>A0A451APH7</accession>
<evidence type="ECO:0000259" key="2">
    <source>
        <dbReference type="Pfam" id="PF00171"/>
    </source>
</evidence>
<dbReference type="EMBL" id="CAADFZ010000181">
    <property type="protein sequence ID" value="VFK67961.1"/>
    <property type="molecule type" value="Genomic_DNA"/>
</dbReference>